<reference evidence="2 3" key="1">
    <citation type="submission" date="2021-01" db="EMBL/GenBank/DDBJ databases">
        <title>Whole genome shotgun sequence of Actinoplanes deccanensis NBRC 13994.</title>
        <authorList>
            <person name="Komaki H."/>
            <person name="Tamura T."/>
        </authorList>
    </citation>
    <scope>NUCLEOTIDE SEQUENCE [LARGE SCALE GENOMIC DNA]</scope>
    <source>
        <strain evidence="2 3">NBRC 13994</strain>
    </source>
</reference>
<dbReference type="Pfam" id="PF13360">
    <property type="entry name" value="PQQ_2"/>
    <property type="match status" value="1"/>
</dbReference>
<protein>
    <recommendedName>
        <fullName evidence="1">Pyrrolo-quinoline quinone repeat domain-containing protein</fullName>
    </recommendedName>
</protein>
<dbReference type="Proteomes" id="UP000609879">
    <property type="component" value="Unassembled WGS sequence"/>
</dbReference>
<evidence type="ECO:0000313" key="2">
    <source>
        <dbReference type="EMBL" id="GID78032.1"/>
    </source>
</evidence>
<dbReference type="Gene3D" id="2.130.10.10">
    <property type="entry name" value="YVTN repeat-like/Quinoprotein amine dehydrogenase"/>
    <property type="match status" value="1"/>
</dbReference>
<comment type="caution">
    <text evidence="2">The sequence shown here is derived from an EMBL/GenBank/DDBJ whole genome shotgun (WGS) entry which is preliminary data.</text>
</comment>
<dbReference type="InterPro" id="IPR015943">
    <property type="entry name" value="WD40/YVTN_repeat-like_dom_sf"/>
</dbReference>
<feature type="domain" description="Pyrrolo-quinoline quinone repeat" evidence="1">
    <location>
        <begin position="93"/>
        <end position="185"/>
    </location>
</feature>
<dbReference type="InterPro" id="IPR002372">
    <property type="entry name" value="PQQ_rpt_dom"/>
</dbReference>
<dbReference type="SUPFAM" id="SSF50998">
    <property type="entry name" value="Quinoprotein alcohol dehydrogenase-like"/>
    <property type="match status" value="1"/>
</dbReference>
<dbReference type="EMBL" id="BOMI01000134">
    <property type="protein sequence ID" value="GID78032.1"/>
    <property type="molecule type" value="Genomic_DNA"/>
</dbReference>
<accession>A0ABQ3YDF5</accession>
<gene>
    <name evidence="2" type="ORF">Ade02nite_66730</name>
</gene>
<keyword evidence="3" id="KW-1185">Reference proteome</keyword>
<dbReference type="InterPro" id="IPR011047">
    <property type="entry name" value="Quinoprotein_ADH-like_sf"/>
</dbReference>
<evidence type="ECO:0000313" key="3">
    <source>
        <dbReference type="Proteomes" id="UP000609879"/>
    </source>
</evidence>
<sequence length="361" mass="37088">MLIRTSLALVVAVAAALIGWRVLAPAEVSSTVAGPSPVAVTRSPGVTGRTNQAPLIVGDAVRVYASKRQTRADTPVDAKSVMTAIWSLRRWPQQLSGVVAVGDTVVSRWADGELIALSARTGKTVWRVSTGIGAPAFDGHRTGASTVWAPGDLHTGDGAVLVGGASRVNAYDAATGALRWSEPISCGDAFTTAGGQFVCTEQAFSLATGKAVTGWPAGPHTPLGCDVAASACGGLRDAAGQGWLVTGARPERSAVLDQQGSTVAAGRAIAPRPGAQVLGASQGRLVLLTDDRHLRIADAVTGAVSADFALAVDTEKLTWKPGLWQVTDHWVAIERLAADGPASPDKPGHYFTVDTVIIAAI</sequence>
<organism evidence="2 3">
    <name type="scientific">Paractinoplanes deccanensis</name>
    <dbReference type="NCBI Taxonomy" id="113561"/>
    <lineage>
        <taxon>Bacteria</taxon>
        <taxon>Bacillati</taxon>
        <taxon>Actinomycetota</taxon>
        <taxon>Actinomycetes</taxon>
        <taxon>Micromonosporales</taxon>
        <taxon>Micromonosporaceae</taxon>
        <taxon>Paractinoplanes</taxon>
    </lineage>
</organism>
<evidence type="ECO:0000259" key="1">
    <source>
        <dbReference type="Pfam" id="PF13360"/>
    </source>
</evidence>
<name>A0ABQ3YDF5_9ACTN</name>
<proteinExistence type="predicted"/>